<accession>A0AAV4XRQ7</accession>
<gene>
    <name evidence="1" type="ORF">CEXT_151051</name>
</gene>
<name>A0AAV4XRQ7_CAEEX</name>
<reference evidence="1 2" key="1">
    <citation type="submission" date="2021-06" db="EMBL/GenBank/DDBJ databases">
        <title>Caerostris extrusa draft genome.</title>
        <authorList>
            <person name="Kono N."/>
            <person name="Arakawa K."/>
        </authorList>
    </citation>
    <scope>NUCLEOTIDE SEQUENCE [LARGE SCALE GENOMIC DNA]</scope>
</reference>
<sequence length="103" mass="11996">MDLAQRELQTLNRRVDRKKTSLNSTHRRIIIIEGKDHFQTKAFSQVSFELYSLPKKTTSRAKGYRAMESCGDTYANRMFQIYSSIHFFPISGTLFFCRLSSSC</sequence>
<dbReference type="Proteomes" id="UP001054945">
    <property type="component" value="Unassembled WGS sequence"/>
</dbReference>
<proteinExistence type="predicted"/>
<organism evidence="1 2">
    <name type="scientific">Caerostris extrusa</name>
    <name type="common">Bark spider</name>
    <name type="synonym">Caerostris bankana</name>
    <dbReference type="NCBI Taxonomy" id="172846"/>
    <lineage>
        <taxon>Eukaryota</taxon>
        <taxon>Metazoa</taxon>
        <taxon>Ecdysozoa</taxon>
        <taxon>Arthropoda</taxon>
        <taxon>Chelicerata</taxon>
        <taxon>Arachnida</taxon>
        <taxon>Araneae</taxon>
        <taxon>Araneomorphae</taxon>
        <taxon>Entelegynae</taxon>
        <taxon>Araneoidea</taxon>
        <taxon>Araneidae</taxon>
        <taxon>Caerostris</taxon>
    </lineage>
</organism>
<comment type="caution">
    <text evidence="1">The sequence shown here is derived from an EMBL/GenBank/DDBJ whole genome shotgun (WGS) entry which is preliminary data.</text>
</comment>
<keyword evidence="2" id="KW-1185">Reference proteome</keyword>
<evidence type="ECO:0000313" key="1">
    <source>
        <dbReference type="EMBL" id="GIY97736.1"/>
    </source>
</evidence>
<dbReference type="AlphaFoldDB" id="A0AAV4XRQ7"/>
<protein>
    <submittedName>
        <fullName evidence="1">Uncharacterized protein</fullName>
    </submittedName>
</protein>
<evidence type="ECO:0000313" key="2">
    <source>
        <dbReference type="Proteomes" id="UP001054945"/>
    </source>
</evidence>
<dbReference type="EMBL" id="BPLR01018207">
    <property type="protein sequence ID" value="GIY97736.1"/>
    <property type="molecule type" value="Genomic_DNA"/>
</dbReference>